<keyword evidence="3" id="KW-0804">Transcription</keyword>
<dbReference type="Pfam" id="PF12833">
    <property type="entry name" value="HTH_18"/>
    <property type="match status" value="1"/>
</dbReference>
<keyword evidence="6" id="KW-1185">Reference proteome</keyword>
<organism evidence="5 6">
    <name type="scientific">Streptomyces ruber</name>
    <dbReference type="NCBI Taxonomy" id="83378"/>
    <lineage>
        <taxon>Bacteria</taxon>
        <taxon>Bacillati</taxon>
        <taxon>Actinomycetota</taxon>
        <taxon>Actinomycetes</taxon>
        <taxon>Kitasatosporales</taxon>
        <taxon>Streptomycetaceae</taxon>
        <taxon>Streptomyces</taxon>
    </lineage>
</organism>
<protein>
    <submittedName>
        <fullName evidence="5">AraC family transcriptional regulator</fullName>
    </submittedName>
</protein>
<dbReference type="GO" id="GO:0043565">
    <property type="term" value="F:sequence-specific DNA binding"/>
    <property type="evidence" value="ECO:0007669"/>
    <property type="project" value="InterPro"/>
</dbReference>
<reference evidence="5" key="1">
    <citation type="journal article" date="2014" name="Int. J. Syst. Evol. Microbiol.">
        <title>Complete genome sequence of Corynebacterium casei LMG S-19264T (=DSM 44701T), isolated from a smear-ripened cheese.</title>
        <authorList>
            <consortium name="US DOE Joint Genome Institute (JGI-PGF)"/>
            <person name="Walter F."/>
            <person name="Albersmeier A."/>
            <person name="Kalinowski J."/>
            <person name="Ruckert C."/>
        </authorList>
    </citation>
    <scope>NUCLEOTIDE SEQUENCE</scope>
    <source>
        <strain evidence="5">JCM 3131</strain>
    </source>
</reference>
<evidence type="ECO:0000313" key="5">
    <source>
        <dbReference type="EMBL" id="GGQ45892.1"/>
    </source>
</evidence>
<keyword evidence="1" id="KW-0805">Transcription regulation</keyword>
<proteinExistence type="predicted"/>
<dbReference type="InterPro" id="IPR018060">
    <property type="entry name" value="HTH_AraC"/>
</dbReference>
<evidence type="ECO:0000256" key="1">
    <source>
        <dbReference type="ARBA" id="ARBA00023015"/>
    </source>
</evidence>
<dbReference type="EMBL" id="BMQK01000002">
    <property type="protein sequence ID" value="GGQ45892.1"/>
    <property type="molecule type" value="Genomic_DNA"/>
</dbReference>
<dbReference type="PANTHER" id="PTHR46796:SF15">
    <property type="entry name" value="BLL1074 PROTEIN"/>
    <property type="match status" value="1"/>
</dbReference>
<accession>A0A918EP73</accession>
<dbReference type="Proteomes" id="UP000620156">
    <property type="component" value="Unassembled WGS sequence"/>
</dbReference>
<sequence length="230" mass="24268">MYEEWASRQAGAVVWTKTPGGPSAPGAHLVLPDGCMDLLWHEGRLFVAGPDTRAHAPGEASGSWAGIRFFPGTAPALLGVPAHVLRDQRVGLADLWPAAEVRRLTARVNAAATPALGLEELALRRAAARDAPDPLLRGIVAALDAGRPVAATADELGIGARRLHRRSLVAFGYGPKTLARILRFRRALALARAGVPLAETAHRTGFADQAHLARDVRALAGLPLRDLLAG</sequence>
<reference evidence="5" key="2">
    <citation type="submission" date="2020-09" db="EMBL/GenBank/DDBJ databases">
        <authorList>
            <person name="Sun Q."/>
            <person name="Ohkuma M."/>
        </authorList>
    </citation>
    <scope>NUCLEOTIDE SEQUENCE</scope>
    <source>
        <strain evidence="5">JCM 3131</strain>
    </source>
</reference>
<dbReference type="GO" id="GO:0003700">
    <property type="term" value="F:DNA-binding transcription factor activity"/>
    <property type="evidence" value="ECO:0007669"/>
    <property type="project" value="InterPro"/>
</dbReference>
<evidence type="ECO:0000259" key="4">
    <source>
        <dbReference type="PROSITE" id="PS01124"/>
    </source>
</evidence>
<evidence type="ECO:0000256" key="3">
    <source>
        <dbReference type="ARBA" id="ARBA00023163"/>
    </source>
</evidence>
<keyword evidence="2" id="KW-0238">DNA-binding</keyword>
<dbReference type="PANTHER" id="PTHR46796">
    <property type="entry name" value="HTH-TYPE TRANSCRIPTIONAL ACTIVATOR RHAS-RELATED"/>
    <property type="match status" value="1"/>
</dbReference>
<name>A0A918EP73_9ACTN</name>
<dbReference type="AlphaFoldDB" id="A0A918EP73"/>
<dbReference type="Pfam" id="PF20240">
    <property type="entry name" value="DUF6597"/>
    <property type="match status" value="1"/>
</dbReference>
<feature type="domain" description="HTH araC/xylS-type" evidence="4">
    <location>
        <begin position="133"/>
        <end position="230"/>
    </location>
</feature>
<dbReference type="SMART" id="SM00342">
    <property type="entry name" value="HTH_ARAC"/>
    <property type="match status" value="1"/>
</dbReference>
<evidence type="ECO:0000313" key="6">
    <source>
        <dbReference type="Proteomes" id="UP000620156"/>
    </source>
</evidence>
<dbReference type="RefSeq" id="WP_189215712.1">
    <property type="nucleotide sequence ID" value="NZ_BMQK01000002.1"/>
</dbReference>
<gene>
    <name evidence="5" type="ORF">GCM10010145_13240</name>
</gene>
<dbReference type="PROSITE" id="PS01124">
    <property type="entry name" value="HTH_ARAC_FAMILY_2"/>
    <property type="match status" value="1"/>
</dbReference>
<comment type="caution">
    <text evidence="5">The sequence shown here is derived from an EMBL/GenBank/DDBJ whole genome shotgun (WGS) entry which is preliminary data.</text>
</comment>
<evidence type="ECO:0000256" key="2">
    <source>
        <dbReference type="ARBA" id="ARBA00023125"/>
    </source>
</evidence>
<dbReference type="InterPro" id="IPR046532">
    <property type="entry name" value="DUF6597"/>
</dbReference>
<dbReference type="InterPro" id="IPR050204">
    <property type="entry name" value="AraC_XylS_family_regulators"/>
</dbReference>
<dbReference type="Gene3D" id="1.10.10.60">
    <property type="entry name" value="Homeodomain-like"/>
    <property type="match status" value="1"/>
</dbReference>